<feature type="region of interest" description="Disordered" evidence="3">
    <location>
        <begin position="250"/>
        <end position="272"/>
    </location>
</feature>
<organism evidence="4 5">
    <name type="scientific">Microbacterium murale</name>
    <dbReference type="NCBI Taxonomy" id="1081040"/>
    <lineage>
        <taxon>Bacteria</taxon>
        <taxon>Bacillati</taxon>
        <taxon>Actinomycetota</taxon>
        <taxon>Actinomycetes</taxon>
        <taxon>Micrococcales</taxon>
        <taxon>Microbacteriaceae</taxon>
        <taxon>Microbacterium</taxon>
    </lineage>
</organism>
<evidence type="ECO:0000256" key="1">
    <source>
        <dbReference type="ARBA" id="ARBA00005612"/>
    </source>
</evidence>
<dbReference type="PROSITE" id="PS01273">
    <property type="entry name" value="COA_TRANSF_1"/>
    <property type="match status" value="1"/>
</dbReference>
<dbReference type="EMBL" id="JAUSXK010000001">
    <property type="protein sequence ID" value="MDQ0645279.1"/>
    <property type="molecule type" value="Genomic_DNA"/>
</dbReference>
<reference evidence="4 5" key="1">
    <citation type="submission" date="2023-07" db="EMBL/GenBank/DDBJ databases">
        <title>Comparative genomics of wheat-associated soil bacteria to identify genetic determinants of phenazine resistance.</title>
        <authorList>
            <person name="Mouncey N."/>
        </authorList>
    </citation>
    <scope>NUCLEOTIDE SEQUENCE [LARGE SCALE GENOMIC DNA]</scope>
    <source>
        <strain evidence="4 5">W2I7</strain>
    </source>
</reference>
<protein>
    <submittedName>
        <fullName evidence="4">3-oxoacid CoA-transferase subunit A</fullName>
        <ecNumber evidence="4">2.8.3.5</ecNumber>
    </submittedName>
</protein>
<dbReference type="PANTHER" id="PTHR13707">
    <property type="entry name" value="KETOACID-COENZYME A TRANSFERASE"/>
    <property type="match status" value="1"/>
</dbReference>
<evidence type="ECO:0000313" key="4">
    <source>
        <dbReference type="EMBL" id="MDQ0645279.1"/>
    </source>
</evidence>
<dbReference type="Gene3D" id="3.40.1080.10">
    <property type="entry name" value="Glutaconate Coenzyme A-transferase"/>
    <property type="match status" value="1"/>
</dbReference>
<gene>
    <name evidence="4" type="ORF">QFZ46_003439</name>
</gene>
<dbReference type="Pfam" id="PF01144">
    <property type="entry name" value="CoA_trans"/>
    <property type="match status" value="1"/>
</dbReference>
<dbReference type="NCBIfam" id="TIGR02429">
    <property type="entry name" value="pcaI_scoA_fam"/>
    <property type="match status" value="1"/>
</dbReference>
<feature type="compositionally biased region" description="Low complexity" evidence="3">
    <location>
        <begin position="252"/>
        <end position="272"/>
    </location>
</feature>
<dbReference type="EC" id="2.8.3.5" evidence="4"/>
<evidence type="ECO:0000256" key="3">
    <source>
        <dbReference type="SAM" id="MobiDB-lite"/>
    </source>
</evidence>
<dbReference type="SMART" id="SM00882">
    <property type="entry name" value="CoA_trans"/>
    <property type="match status" value="1"/>
</dbReference>
<dbReference type="InterPro" id="IPR012792">
    <property type="entry name" value="3-oxoacid_CoA-transf_A"/>
</dbReference>
<proteinExistence type="inferred from homology"/>
<accession>A0ABU0PF32</accession>
<comment type="caution">
    <text evidence="4">The sequence shown here is derived from an EMBL/GenBank/DDBJ whole genome shotgun (WGS) entry which is preliminary data.</text>
</comment>
<comment type="similarity">
    <text evidence="1">Belongs to the 3-oxoacid CoA-transferase subunit A family.</text>
</comment>
<name>A0ABU0PF32_9MICO</name>
<dbReference type="PANTHER" id="PTHR13707:SF60">
    <property type="entry name" value="ACETATE COA-TRANSFERASE SUBUNIT ALPHA"/>
    <property type="match status" value="1"/>
</dbReference>
<keyword evidence="5" id="KW-1185">Reference proteome</keyword>
<dbReference type="Proteomes" id="UP001239085">
    <property type="component" value="Unassembled WGS sequence"/>
</dbReference>
<dbReference type="InterPro" id="IPR004165">
    <property type="entry name" value="CoA_trans_fam_I"/>
</dbReference>
<dbReference type="InterPro" id="IPR004163">
    <property type="entry name" value="CoA_transf_BS"/>
</dbReference>
<sequence length="272" mass="28577">MIDKQWASAVEAVADIQDGASLAVGGFGLSGNPIALIEALLAQGTTDLSIVSNNCGVDDWGLGVLLNAQRIRKMTSSYVGENKEFERQFLSGELELELTPQGTLAEKLRAGGSGVAAFFTQTGVGTQVAEGGLPRRYNADGSIAVASPAKDVRVFEVNGTPKEFVLEEAITTDFALVHAIAGDRHGNLVFNKVARNFNPLAAMAGRVCIAQVEQLVEPGEIDPDRVHLPGVFVHRVVEVGTGIEKRIERRTVTASSASTSSVATTGSGQEGS</sequence>
<dbReference type="InterPro" id="IPR037171">
    <property type="entry name" value="NagB/RpiA_transferase-like"/>
</dbReference>
<keyword evidence="2 4" id="KW-0808">Transferase</keyword>
<dbReference type="GO" id="GO:0008260">
    <property type="term" value="F:succinyl-CoA:3-oxo-acid CoA-transferase activity"/>
    <property type="evidence" value="ECO:0007669"/>
    <property type="project" value="UniProtKB-EC"/>
</dbReference>
<evidence type="ECO:0000313" key="5">
    <source>
        <dbReference type="Proteomes" id="UP001239085"/>
    </source>
</evidence>
<evidence type="ECO:0000256" key="2">
    <source>
        <dbReference type="ARBA" id="ARBA00022679"/>
    </source>
</evidence>
<dbReference type="SUPFAM" id="SSF100950">
    <property type="entry name" value="NagB/RpiA/CoA transferase-like"/>
    <property type="match status" value="1"/>
</dbReference>
<dbReference type="RefSeq" id="WP_307363432.1">
    <property type="nucleotide sequence ID" value="NZ_JAUSXK010000001.1"/>
</dbReference>